<reference evidence="1 2" key="1">
    <citation type="submission" date="2023-09" db="EMBL/GenBank/DDBJ databases">
        <authorList>
            <person name="Rey-Velasco X."/>
        </authorList>
    </citation>
    <scope>NUCLEOTIDE SEQUENCE [LARGE SCALE GENOMIC DNA]</scope>
    <source>
        <strain evidence="1 2">W345</strain>
    </source>
</reference>
<dbReference type="InterPro" id="IPR029033">
    <property type="entry name" value="His_PPase_superfam"/>
</dbReference>
<dbReference type="RefSeq" id="WP_311364733.1">
    <property type="nucleotide sequence ID" value="NZ_JAVRIC010000009.1"/>
</dbReference>
<comment type="caution">
    <text evidence="1">The sequence shown here is derived from an EMBL/GenBank/DDBJ whole genome shotgun (WGS) entry which is preliminary data.</text>
</comment>
<dbReference type="Gene3D" id="3.40.50.1240">
    <property type="entry name" value="Phosphoglycerate mutase-like"/>
    <property type="match status" value="1"/>
</dbReference>
<proteinExistence type="predicted"/>
<dbReference type="EMBL" id="JAVRIC010000009">
    <property type="protein sequence ID" value="MDT0497339.1"/>
    <property type="molecule type" value="Genomic_DNA"/>
</dbReference>
<dbReference type="Pfam" id="PF00300">
    <property type="entry name" value="His_Phos_1"/>
    <property type="match status" value="1"/>
</dbReference>
<organism evidence="1 2">
    <name type="scientific">Banduia mediterranea</name>
    <dbReference type="NCBI Taxonomy" id="3075609"/>
    <lineage>
        <taxon>Bacteria</taxon>
        <taxon>Pseudomonadati</taxon>
        <taxon>Pseudomonadota</taxon>
        <taxon>Gammaproteobacteria</taxon>
        <taxon>Nevskiales</taxon>
        <taxon>Algiphilaceae</taxon>
        <taxon>Banduia</taxon>
    </lineage>
</organism>
<dbReference type="PANTHER" id="PTHR47623">
    <property type="entry name" value="OS09G0287300 PROTEIN"/>
    <property type="match status" value="1"/>
</dbReference>
<dbReference type="CDD" id="cd07067">
    <property type="entry name" value="HP_PGM_like"/>
    <property type="match status" value="1"/>
</dbReference>
<evidence type="ECO:0000313" key="1">
    <source>
        <dbReference type="EMBL" id="MDT0497339.1"/>
    </source>
</evidence>
<gene>
    <name evidence="1" type="ORF">RM530_08170</name>
</gene>
<evidence type="ECO:0000313" key="2">
    <source>
        <dbReference type="Proteomes" id="UP001254608"/>
    </source>
</evidence>
<dbReference type="Proteomes" id="UP001254608">
    <property type="component" value="Unassembled WGS sequence"/>
</dbReference>
<accession>A0ABU2WI78</accession>
<dbReference type="PANTHER" id="PTHR47623:SF1">
    <property type="entry name" value="OS09G0287300 PROTEIN"/>
    <property type="match status" value="1"/>
</dbReference>
<sequence>MSLQLTLVRHAKSDWGDGTLSDFERPLSARGLRDAPEMAERWRQRYTPPQLIVSSPARRAITTARIFADVLGLDTARIVEEARIYEAALPTLLTVVRELPTDCANVVLFGHNPGFSELQHALARDAGGVLPADVPTCAVTRLALDGVNWSAVTADGGRVVDYDYPKRVDH</sequence>
<protein>
    <submittedName>
        <fullName evidence="1">Histidine phosphatase family protein</fullName>
    </submittedName>
</protein>
<keyword evidence="2" id="KW-1185">Reference proteome</keyword>
<dbReference type="SUPFAM" id="SSF53254">
    <property type="entry name" value="Phosphoglycerate mutase-like"/>
    <property type="match status" value="1"/>
</dbReference>
<dbReference type="InterPro" id="IPR013078">
    <property type="entry name" value="His_Pase_superF_clade-1"/>
</dbReference>
<name>A0ABU2WI78_9GAMM</name>